<dbReference type="PANTHER" id="PTHR21505:SF8">
    <property type="entry name" value="DPT-YFP REPRESSOR BY OVEREXPRESSION, ISOFORM D-RELATED"/>
    <property type="match status" value="1"/>
</dbReference>
<name>A0A6G0SX31_APHGL</name>
<dbReference type="Pfam" id="PF10545">
    <property type="entry name" value="MADF_DNA_bdg"/>
    <property type="match status" value="1"/>
</dbReference>
<evidence type="ECO:0000313" key="2">
    <source>
        <dbReference type="EMBL" id="KAE9522879.1"/>
    </source>
</evidence>
<dbReference type="Proteomes" id="UP000475862">
    <property type="component" value="Unassembled WGS sequence"/>
</dbReference>
<dbReference type="SMART" id="SM00595">
    <property type="entry name" value="MADF"/>
    <property type="match status" value="1"/>
</dbReference>
<organism evidence="2 3">
    <name type="scientific">Aphis glycines</name>
    <name type="common">Soybean aphid</name>
    <dbReference type="NCBI Taxonomy" id="307491"/>
    <lineage>
        <taxon>Eukaryota</taxon>
        <taxon>Metazoa</taxon>
        <taxon>Ecdysozoa</taxon>
        <taxon>Arthropoda</taxon>
        <taxon>Hexapoda</taxon>
        <taxon>Insecta</taxon>
        <taxon>Pterygota</taxon>
        <taxon>Neoptera</taxon>
        <taxon>Paraneoptera</taxon>
        <taxon>Hemiptera</taxon>
        <taxon>Sternorrhyncha</taxon>
        <taxon>Aphidomorpha</taxon>
        <taxon>Aphidoidea</taxon>
        <taxon>Aphididae</taxon>
        <taxon>Aphidini</taxon>
        <taxon>Aphis</taxon>
        <taxon>Aphis</taxon>
    </lineage>
</organism>
<protein>
    <recommendedName>
        <fullName evidence="1">MADF domain-containing protein</fullName>
    </recommendedName>
</protein>
<keyword evidence="3" id="KW-1185">Reference proteome</keyword>
<dbReference type="AlphaFoldDB" id="A0A6G0SX31"/>
<dbReference type="PROSITE" id="PS51029">
    <property type="entry name" value="MADF"/>
    <property type="match status" value="1"/>
</dbReference>
<dbReference type="OrthoDB" id="8190343at2759"/>
<feature type="domain" description="MADF" evidence="1">
    <location>
        <begin position="9"/>
        <end position="97"/>
    </location>
</feature>
<comment type="caution">
    <text evidence="2">The sequence shown here is derived from an EMBL/GenBank/DDBJ whole genome shotgun (WGS) entry which is preliminary data.</text>
</comment>
<accession>A0A6G0SX31</accession>
<evidence type="ECO:0000259" key="1">
    <source>
        <dbReference type="PROSITE" id="PS51029"/>
    </source>
</evidence>
<dbReference type="InterPro" id="IPR006578">
    <property type="entry name" value="MADF-dom"/>
</dbReference>
<sequence>MADKFNIMHFLEEYQRYPCLWDKSIEEYKSREKRDFAEECLVESLQINDVKLLRQKIRSIRCTYNQEVSKIRNSKGTGSGSKTVYKPKLSWFEFANSFLCRNVENNIQVETNLVINVAILTSPQGLGSFLHDPDSGKSGIGFLKIRKRLAIIPNPFSTMRLALQCLHGKASSPSITAPSGMFNLFSSIAFRKLDFANIPASELLP</sequence>
<dbReference type="EMBL" id="VYZN01000511">
    <property type="protein sequence ID" value="KAE9522879.1"/>
    <property type="molecule type" value="Genomic_DNA"/>
</dbReference>
<gene>
    <name evidence="2" type="ORF">AGLY_016690</name>
</gene>
<reference evidence="2 3" key="1">
    <citation type="submission" date="2019-08" db="EMBL/GenBank/DDBJ databases">
        <title>The genome of the soybean aphid Biotype 1, its phylome, world population structure and adaptation to the North American continent.</title>
        <authorList>
            <person name="Giordano R."/>
            <person name="Donthu R.K."/>
            <person name="Hernandez A.G."/>
            <person name="Wright C.L."/>
            <person name="Zimin A.V."/>
        </authorList>
    </citation>
    <scope>NUCLEOTIDE SEQUENCE [LARGE SCALE GENOMIC DNA]</scope>
    <source>
        <tissue evidence="2">Whole aphids</tissue>
    </source>
</reference>
<dbReference type="PANTHER" id="PTHR21505">
    <property type="entry name" value="MADF DOMAIN-CONTAINING PROTEIN-RELATED"/>
    <property type="match status" value="1"/>
</dbReference>
<evidence type="ECO:0000313" key="3">
    <source>
        <dbReference type="Proteomes" id="UP000475862"/>
    </source>
</evidence>
<proteinExistence type="predicted"/>